<dbReference type="Gene3D" id="2.160.20.10">
    <property type="entry name" value="Single-stranded right-handed beta-helix, Pectin lyase-like"/>
    <property type="match status" value="2"/>
</dbReference>
<name>A0ABX2KQJ6_9PROT</name>
<dbReference type="Pfam" id="PF18454">
    <property type="entry name" value="Mtd_N"/>
    <property type="match status" value="1"/>
</dbReference>
<sequence>MTADVKRVARLRGTTAQLALVAGQPGETIVDTDKNTVTVHDGEKLGGYPLLREDGDGSELALAAAVAGAIYPRAMKEWLGDTINVLVFVPPGYHAAIRAGTSSYDCTAAFQAAWNAAKARGRAKIRAPGGRYVVNGTVISDASNVTMVGDGRRATHIYKGGAGDLFTLTGSFLTIRDLMMESPLGHTSGYCLNFASPGGNMRVENVDSFRGWSGVYFGGAQSQIHGCILNQLAFDGVVFGPNTGLSSASRVSLFGLATNTGAGFKFLGGDTYQLSGIQVTSHKTGYLLQPPADGFLYNLFATICFADGVGMTTMNGDGWLLDATAAGAVIRRTRLIGCWGSAMTRDGMRTVGDVEDTEIHGAVCVTNLGHGLNIIGSPTPTHTRVIGGLFAGNSAPNFGRPVGVYSGIYVGDYVGDITILGARCGPTASIASTQKYGIEFGGTNHSGYIVSKNDVRGNLLGAIQLQALGPVGVREGNLGDTVTYQTAGPLTLQSLTGEVQILGTDGSVQVGVGTAAGATLRLLLKGSSPGGNAVVAMTGTGNGNLALFPSGAGYGVLLDAQRASWVAAVGGAAGAAPVLAAQSFTDGHVDLALAPQGANGRVRFGTRTATADAPVTGYIEIKDSSGNLRKLAVID</sequence>
<proteinExistence type="predicted"/>
<keyword evidence="3" id="KW-1185">Reference proteome</keyword>
<evidence type="ECO:0000259" key="1">
    <source>
        <dbReference type="Pfam" id="PF18454"/>
    </source>
</evidence>
<evidence type="ECO:0000313" key="2">
    <source>
        <dbReference type="EMBL" id="NUB18400.1"/>
    </source>
</evidence>
<feature type="domain" description="Major tropism determinant N-terminal" evidence="1">
    <location>
        <begin position="12"/>
        <end position="43"/>
    </location>
</feature>
<dbReference type="Gene3D" id="2.10.10.30">
    <property type="match status" value="1"/>
</dbReference>
<dbReference type="EMBL" id="WHOR01000016">
    <property type="protein sequence ID" value="NUB18400.1"/>
    <property type="molecule type" value="Genomic_DNA"/>
</dbReference>
<dbReference type="SUPFAM" id="SSF51126">
    <property type="entry name" value="Pectin lyase-like"/>
    <property type="match status" value="1"/>
</dbReference>
<protein>
    <recommendedName>
        <fullName evidence="1">Major tropism determinant N-terminal domain-containing protein</fullName>
    </recommendedName>
</protein>
<dbReference type="RefSeq" id="WP_174437710.1">
    <property type="nucleotide sequence ID" value="NZ_BAABCC010000057.1"/>
</dbReference>
<dbReference type="InterPro" id="IPR012334">
    <property type="entry name" value="Pectin_lyas_fold"/>
</dbReference>
<evidence type="ECO:0000313" key="3">
    <source>
        <dbReference type="Proteomes" id="UP000639419"/>
    </source>
</evidence>
<dbReference type="InterPro" id="IPR011050">
    <property type="entry name" value="Pectin_lyase_fold/virulence"/>
</dbReference>
<gene>
    <name evidence="2" type="ORF">GBZ26_04065</name>
</gene>
<dbReference type="Proteomes" id="UP000639419">
    <property type="component" value="Unassembled WGS sequence"/>
</dbReference>
<reference evidence="2 3" key="1">
    <citation type="submission" date="2019-10" db="EMBL/GenBank/DDBJ databases">
        <title>Genome sequence of Azospirillum formosense CC-Nfb-7.</title>
        <authorList>
            <person name="Ambrosini A."/>
            <person name="Sant'Anna F.H."/>
            <person name="Cassan F.D."/>
            <person name="Souza E.M."/>
            <person name="Passaglia L.M.P."/>
        </authorList>
    </citation>
    <scope>NUCLEOTIDE SEQUENCE [LARGE SCALE GENOMIC DNA]</scope>
    <source>
        <strain evidence="2 3">CC-NFb-7</strain>
    </source>
</reference>
<accession>A0ABX2KQJ6</accession>
<organism evidence="2 3">
    <name type="scientific">Azospirillum formosense</name>
    <dbReference type="NCBI Taxonomy" id="861533"/>
    <lineage>
        <taxon>Bacteria</taxon>
        <taxon>Pseudomonadati</taxon>
        <taxon>Pseudomonadota</taxon>
        <taxon>Alphaproteobacteria</taxon>
        <taxon>Rhodospirillales</taxon>
        <taxon>Azospirillaceae</taxon>
        <taxon>Azospirillum</taxon>
    </lineage>
</organism>
<dbReference type="InterPro" id="IPR041352">
    <property type="entry name" value="Mtd_N"/>
</dbReference>
<comment type="caution">
    <text evidence="2">The sequence shown here is derived from an EMBL/GenBank/DDBJ whole genome shotgun (WGS) entry which is preliminary data.</text>
</comment>